<proteinExistence type="predicted"/>
<gene>
    <name evidence="2" type="ORF">IFM89_037992</name>
</gene>
<evidence type="ECO:0000256" key="1">
    <source>
        <dbReference type="SAM" id="Phobius"/>
    </source>
</evidence>
<sequence length="187" mass="20830">MGLSIDNGSSAINQSHHRTHKVFLLSNYILLGAASSCIFLTLSLRLFPSLCGFFLILLHVFTITGAVFGCTAASNGTNKWYASHMVFTVLTAIFQGSVSVLIFTRSGEFLGKLKSYVREEDGVMILRLAGSLCILIFCLEWVVLSLAFALRYYAYVEGDESSNSSRKRSAKVQEEDIHNDWPWPFQV</sequence>
<dbReference type="EMBL" id="JADFTS010000004">
    <property type="protein sequence ID" value="KAF9612073.1"/>
    <property type="molecule type" value="Genomic_DNA"/>
</dbReference>
<dbReference type="AlphaFoldDB" id="A0A835IA20"/>
<feature type="transmembrane region" description="Helical" evidence="1">
    <location>
        <begin position="80"/>
        <end position="104"/>
    </location>
</feature>
<keyword evidence="3" id="KW-1185">Reference proteome</keyword>
<feature type="transmembrane region" description="Helical" evidence="1">
    <location>
        <begin position="28"/>
        <end position="47"/>
    </location>
</feature>
<dbReference type="PANTHER" id="PTHR34124:SF2">
    <property type="entry name" value="F16B3.27 PROTEIN-RELATED"/>
    <property type="match status" value="1"/>
</dbReference>
<evidence type="ECO:0000313" key="3">
    <source>
        <dbReference type="Proteomes" id="UP000631114"/>
    </source>
</evidence>
<dbReference type="OrthoDB" id="1284989at2759"/>
<dbReference type="PANTHER" id="PTHR34124">
    <property type="entry name" value="F16B3.27 PROTEIN-RELATED"/>
    <property type="match status" value="1"/>
</dbReference>
<protein>
    <submittedName>
        <fullName evidence="2">Uncharacterized protein</fullName>
    </submittedName>
</protein>
<organism evidence="2 3">
    <name type="scientific">Coptis chinensis</name>
    <dbReference type="NCBI Taxonomy" id="261450"/>
    <lineage>
        <taxon>Eukaryota</taxon>
        <taxon>Viridiplantae</taxon>
        <taxon>Streptophyta</taxon>
        <taxon>Embryophyta</taxon>
        <taxon>Tracheophyta</taxon>
        <taxon>Spermatophyta</taxon>
        <taxon>Magnoliopsida</taxon>
        <taxon>Ranunculales</taxon>
        <taxon>Ranunculaceae</taxon>
        <taxon>Coptidoideae</taxon>
        <taxon>Coptis</taxon>
    </lineage>
</organism>
<keyword evidence="1" id="KW-1133">Transmembrane helix</keyword>
<dbReference type="Proteomes" id="UP000631114">
    <property type="component" value="Unassembled WGS sequence"/>
</dbReference>
<feature type="transmembrane region" description="Helical" evidence="1">
    <location>
        <begin position="54"/>
        <end position="74"/>
    </location>
</feature>
<name>A0A835IA20_9MAGN</name>
<feature type="transmembrane region" description="Helical" evidence="1">
    <location>
        <begin position="125"/>
        <end position="154"/>
    </location>
</feature>
<keyword evidence="1" id="KW-0472">Membrane</keyword>
<evidence type="ECO:0000313" key="2">
    <source>
        <dbReference type="EMBL" id="KAF9612073.1"/>
    </source>
</evidence>
<comment type="caution">
    <text evidence="2">The sequence shown here is derived from an EMBL/GenBank/DDBJ whole genome shotgun (WGS) entry which is preliminary data.</text>
</comment>
<keyword evidence="1" id="KW-0812">Transmembrane</keyword>
<reference evidence="2 3" key="1">
    <citation type="submission" date="2020-10" db="EMBL/GenBank/DDBJ databases">
        <title>The Coptis chinensis genome and diversification of protoberbering-type alkaloids.</title>
        <authorList>
            <person name="Wang B."/>
            <person name="Shu S."/>
            <person name="Song C."/>
            <person name="Liu Y."/>
        </authorList>
    </citation>
    <scope>NUCLEOTIDE SEQUENCE [LARGE SCALE GENOMIC DNA]</scope>
    <source>
        <strain evidence="2">HL-2020</strain>
        <tissue evidence="2">Leaf</tissue>
    </source>
</reference>
<accession>A0A835IA20</accession>